<dbReference type="OrthoDB" id="3231004at2759"/>
<dbReference type="RefSeq" id="XP_001215431.1">
    <property type="nucleotide sequence ID" value="XM_001215431.1"/>
</dbReference>
<dbReference type="AlphaFoldDB" id="Q0CJ81"/>
<sequence length="263" mass="28979">MRLRTAPYNDAMRLGSGFNSYTQQVYVNDAVIKDNKSTASEKDLRPKMSGPHNDNGVSQQVTFTSRFMEHASDITDTMSISAYIDSSKIKENDINFFVQVKVVNQLLVAEDMTQFNAIPNLSAKAQSPFTEVYRDSFISSFLKGSEFNALLSVKVMDKTKISDIKGQLSLNLSKAGSVTKEELLRNTESSISVSWTGGGDIQSDITSVASGNEDATNATPAKTNYPNTGVITNSNKSRQTIKTMAKAAFYFADKVRVYPQRTQ</sequence>
<evidence type="ECO:0000313" key="3">
    <source>
        <dbReference type="Proteomes" id="UP000007963"/>
    </source>
</evidence>
<dbReference type="EMBL" id="CH476602">
    <property type="protein sequence ID" value="EAU32797.1"/>
    <property type="molecule type" value="Genomic_DNA"/>
</dbReference>
<organism evidence="2 3">
    <name type="scientific">Aspergillus terreus (strain NIH 2624 / FGSC A1156)</name>
    <dbReference type="NCBI Taxonomy" id="341663"/>
    <lineage>
        <taxon>Eukaryota</taxon>
        <taxon>Fungi</taxon>
        <taxon>Dikarya</taxon>
        <taxon>Ascomycota</taxon>
        <taxon>Pezizomycotina</taxon>
        <taxon>Eurotiomycetes</taxon>
        <taxon>Eurotiomycetidae</taxon>
        <taxon>Eurotiales</taxon>
        <taxon>Aspergillaceae</taxon>
        <taxon>Aspergillus</taxon>
        <taxon>Aspergillus subgen. Circumdati</taxon>
    </lineage>
</organism>
<accession>Q0CJ81</accession>
<name>Q0CJ81_ASPTN</name>
<evidence type="ECO:0000256" key="1">
    <source>
        <dbReference type="SAM" id="MobiDB-lite"/>
    </source>
</evidence>
<dbReference type="STRING" id="341663.Q0CJ81"/>
<dbReference type="OMA" id="NDNIKEW"/>
<dbReference type="GeneID" id="4322477"/>
<dbReference type="Proteomes" id="UP000007963">
    <property type="component" value="Unassembled WGS sequence"/>
</dbReference>
<feature type="region of interest" description="Disordered" evidence="1">
    <location>
        <begin position="37"/>
        <end position="56"/>
    </location>
</feature>
<gene>
    <name evidence="2" type="ORF">ATEG_06253</name>
</gene>
<protein>
    <submittedName>
        <fullName evidence="2">Uncharacterized protein</fullName>
    </submittedName>
</protein>
<evidence type="ECO:0000313" key="2">
    <source>
        <dbReference type="EMBL" id="EAU32797.1"/>
    </source>
</evidence>
<feature type="compositionally biased region" description="Basic and acidic residues" evidence="1">
    <location>
        <begin position="37"/>
        <end position="46"/>
    </location>
</feature>
<reference evidence="3" key="1">
    <citation type="submission" date="2005-09" db="EMBL/GenBank/DDBJ databases">
        <title>Annotation of the Aspergillus terreus NIH2624 genome.</title>
        <authorList>
            <person name="Birren B.W."/>
            <person name="Lander E.S."/>
            <person name="Galagan J.E."/>
            <person name="Nusbaum C."/>
            <person name="Devon K."/>
            <person name="Henn M."/>
            <person name="Ma L.-J."/>
            <person name="Jaffe D.B."/>
            <person name="Butler J."/>
            <person name="Alvarez P."/>
            <person name="Gnerre S."/>
            <person name="Grabherr M."/>
            <person name="Kleber M."/>
            <person name="Mauceli E.W."/>
            <person name="Brockman W."/>
            <person name="Rounsley S."/>
            <person name="Young S.K."/>
            <person name="LaButti K."/>
            <person name="Pushparaj V."/>
            <person name="DeCaprio D."/>
            <person name="Crawford M."/>
            <person name="Koehrsen M."/>
            <person name="Engels R."/>
            <person name="Montgomery P."/>
            <person name="Pearson M."/>
            <person name="Howarth C."/>
            <person name="Larson L."/>
            <person name="Luoma S."/>
            <person name="White J."/>
            <person name="Alvarado L."/>
            <person name="Kodira C.D."/>
            <person name="Zeng Q."/>
            <person name="Oleary S."/>
            <person name="Yandava C."/>
            <person name="Denning D.W."/>
            <person name="Nierman W.C."/>
            <person name="Milne T."/>
            <person name="Madden K."/>
        </authorList>
    </citation>
    <scope>NUCLEOTIDE SEQUENCE [LARGE SCALE GENOMIC DNA]</scope>
    <source>
        <strain evidence="3">NIH 2624 / FGSC A1156</strain>
    </source>
</reference>
<proteinExistence type="predicted"/>
<dbReference type="VEuPathDB" id="FungiDB:ATEG_06253"/>
<dbReference type="HOGENOM" id="CLU_014625_0_0_1"/>
<dbReference type="eggNOG" id="ENOG502SIVW">
    <property type="taxonomic scope" value="Eukaryota"/>
</dbReference>